<dbReference type="Proteomes" id="UP001597012">
    <property type="component" value="Unassembled WGS sequence"/>
</dbReference>
<gene>
    <name evidence="1" type="ORF">ACFQZJ_09940</name>
</gene>
<evidence type="ECO:0000313" key="1">
    <source>
        <dbReference type="EMBL" id="MFD0797781.1"/>
    </source>
</evidence>
<sequence>MFAQEKGEYNGPYKLLNYQGKATYGFELNEQDTILNGGFLMQKSNLENLLTKKDSTFLIEGTFDKGIASGFWKFRFGVFEARAESQVVDYQYRISASGVQEEVQGLMVQGKPDGSWNYTVQRIKDGDIVKTLFKSSITFENGTPQQNFRIENDSAVLVGRFLRNGFAQDEWVRYTIDQVDASERWLFNDGVLEQIVNQVDGKENSIPVFNATIDETKSIALDLKFLSLLDIKLTTAHNQIPESNSIASLLTQNDLFYQKVETILTALGTSGLSPNFGVRVPYYPVDSISKGHLSVIEMNVTAATAVSDAYLDNTLLDILKLSDAEALALHTSLAQMVRELLVPLQKLVAYNQDKIIEFLTKDDILKNLWPNGIDSDILAQRESNAPSTGFKSIKTLAFDFEDDTMASIAMLAQYTAEHLEFVKAKLKVKLSKQEREQERMALDEQLLAQNKRLSILMDSVGNTLPLAYQKALSAIQTVTVKNLGDLSSKEDLELTRQLVVCHENMHQLALSVIALPAQSDEITKLYQDRIWNPFMATLMNEAVKKRITSAYHNVLIPYFLDQVNTKLSCENVDDIKLLLDALHRRMLELINEDTKKLERKLRKETDPLSVLDMLKLKVVENSKEE</sequence>
<comment type="caution">
    <text evidence="1">The sequence shown here is derived from an EMBL/GenBank/DDBJ whole genome shotgun (WGS) entry which is preliminary data.</text>
</comment>
<accession>A0ABW3B4H2</accession>
<dbReference type="EMBL" id="JBHTHY010000006">
    <property type="protein sequence ID" value="MFD0797781.1"/>
    <property type="molecule type" value="Genomic_DNA"/>
</dbReference>
<dbReference type="RefSeq" id="WP_379934242.1">
    <property type="nucleotide sequence ID" value="NZ_JBHTHY010000006.1"/>
</dbReference>
<evidence type="ECO:0000313" key="2">
    <source>
        <dbReference type="Proteomes" id="UP001597012"/>
    </source>
</evidence>
<proteinExistence type="predicted"/>
<keyword evidence="2" id="KW-1185">Reference proteome</keyword>
<name>A0ABW3B4H2_9FLAO</name>
<organism evidence="1 2">
    <name type="scientific">Maribacter chungangensis</name>
    <dbReference type="NCBI Taxonomy" id="1069117"/>
    <lineage>
        <taxon>Bacteria</taxon>
        <taxon>Pseudomonadati</taxon>
        <taxon>Bacteroidota</taxon>
        <taxon>Flavobacteriia</taxon>
        <taxon>Flavobacteriales</taxon>
        <taxon>Flavobacteriaceae</taxon>
        <taxon>Maribacter</taxon>
    </lineage>
</organism>
<reference evidence="2" key="1">
    <citation type="journal article" date="2019" name="Int. J. Syst. Evol. Microbiol.">
        <title>The Global Catalogue of Microorganisms (GCM) 10K type strain sequencing project: providing services to taxonomists for standard genome sequencing and annotation.</title>
        <authorList>
            <consortium name="The Broad Institute Genomics Platform"/>
            <consortium name="The Broad Institute Genome Sequencing Center for Infectious Disease"/>
            <person name="Wu L."/>
            <person name="Ma J."/>
        </authorList>
    </citation>
    <scope>NUCLEOTIDE SEQUENCE [LARGE SCALE GENOMIC DNA]</scope>
    <source>
        <strain evidence="2">CCUG 61948</strain>
    </source>
</reference>
<protein>
    <submittedName>
        <fullName evidence="1">Uncharacterized protein</fullName>
    </submittedName>
</protein>